<feature type="domain" description="LysM" evidence="9">
    <location>
        <begin position="25"/>
        <end position="68"/>
    </location>
</feature>
<keyword evidence="3 8" id="KW-0732">Signal</keyword>
<organism evidence="11 12">
    <name type="scientific">Anoxybacillus andreesenii</name>
    <dbReference type="NCBI Taxonomy" id="1325932"/>
    <lineage>
        <taxon>Bacteria</taxon>
        <taxon>Bacillati</taxon>
        <taxon>Bacillota</taxon>
        <taxon>Bacilli</taxon>
        <taxon>Bacillales</taxon>
        <taxon>Anoxybacillaceae</taxon>
        <taxon>Anoxybacillus</taxon>
    </lineage>
</organism>
<dbReference type="Pfam" id="PF01476">
    <property type="entry name" value="LysM"/>
    <property type="match status" value="3"/>
</dbReference>
<evidence type="ECO:0000259" key="10">
    <source>
        <dbReference type="PROSITE" id="PS51935"/>
    </source>
</evidence>
<feature type="signal peptide" evidence="8">
    <location>
        <begin position="1"/>
        <end position="24"/>
    </location>
</feature>
<dbReference type="CDD" id="cd00118">
    <property type="entry name" value="LysM"/>
    <property type="match status" value="3"/>
</dbReference>
<evidence type="ECO:0000256" key="7">
    <source>
        <dbReference type="SAM" id="MobiDB-lite"/>
    </source>
</evidence>
<comment type="caution">
    <text evidence="11">The sequence shown here is derived from an EMBL/GenBank/DDBJ whole genome shotgun (WGS) entry which is preliminary data.</text>
</comment>
<gene>
    <name evidence="11" type="ORF">J2S07_000568</name>
</gene>
<comment type="similarity">
    <text evidence="1">Belongs to the peptidase C40 family.</text>
</comment>
<dbReference type="RefSeq" id="WP_307148877.1">
    <property type="nucleotide sequence ID" value="NZ_JAUSTU010000002.1"/>
</dbReference>
<feature type="domain" description="LysM" evidence="9">
    <location>
        <begin position="104"/>
        <end position="147"/>
    </location>
</feature>
<dbReference type="SUPFAM" id="SSF54001">
    <property type="entry name" value="Cysteine proteinases"/>
    <property type="match status" value="1"/>
</dbReference>
<feature type="domain" description="LysM" evidence="9">
    <location>
        <begin position="175"/>
        <end position="218"/>
    </location>
</feature>
<dbReference type="GO" id="GO:0016787">
    <property type="term" value="F:hydrolase activity"/>
    <property type="evidence" value="ECO:0007669"/>
    <property type="project" value="UniProtKB-KW"/>
</dbReference>
<dbReference type="PROSITE" id="PS51782">
    <property type="entry name" value="LYSM"/>
    <property type="match status" value="3"/>
</dbReference>
<dbReference type="SUPFAM" id="SSF54106">
    <property type="entry name" value="LysM domain"/>
    <property type="match status" value="3"/>
</dbReference>
<dbReference type="EMBL" id="JAUSTU010000002">
    <property type="protein sequence ID" value="MDQ0154264.1"/>
    <property type="molecule type" value="Genomic_DNA"/>
</dbReference>
<dbReference type="Proteomes" id="UP001231362">
    <property type="component" value="Unassembled WGS sequence"/>
</dbReference>
<evidence type="ECO:0000256" key="5">
    <source>
        <dbReference type="ARBA" id="ARBA00022801"/>
    </source>
</evidence>
<keyword evidence="2" id="KW-0645">Protease</keyword>
<evidence type="ECO:0000256" key="2">
    <source>
        <dbReference type="ARBA" id="ARBA00022670"/>
    </source>
</evidence>
<keyword evidence="5 11" id="KW-0378">Hydrolase</keyword>
<reference evidence="11 12" key="1">
    <citation type="submission" date="2023-07" db="EMBL/GenBank/DDBJ databases">
        <title>Genomic Encyclopedia of Type Strains, Phase IV (KMG-IV): sequencing the most valuable type-strain genomes for metagenomic binning, comparative biology and taxonomic classification.</title>
        <authorList>
            <person name="Goeker M."/>
        </authorList>
    </citation>
    <scope>NUCLEOTIDE SEQUENCE [LARGE SCALE GENOMIC DNA]</scope>
    <source>
        <strain evidence="11 12">DSM 23948</strain>
    </source>
</reference>
<feature type="region of interest" description="Disordered" evidence="7">
    <location>
        <begin position="151"/>
        <end position="174"/>
    </location>
</feature>
<keyword evidence="6" id="KW-0788">Thiol protease</keyword>
<dbReference type="InterPro" id="IPR036779">
    <property type="entry name" value="LysM_dom_sf"/>
</dbReference>
<accession>A0ABT9UZZ2</accession>
<dbReference type="Pfam" id="PF00877">
    <property type="entry name" value="NLPC_P60"/>
    <property type="match status" value="1"/>
</dbReference>
<dbReference type="InterPro" id="IPR000064">
    <property type="entry name" value="NLP_P60_dom"/>
</dbReference>
<keyword evidence="4" id="KW-0677">Repeat</keyword>
<dbReference type="InterPro" id="IPR018392">
    <property type="entry name" value="LysM"/>
</dbReference>
<feature type="compositionally biased region" description="Polar residues" evidence="7">
    <location>
        <begin position="162"/>
        <end position="174"/>
    </location>
</feature>
<evidence type="ECO:0000313" key="12">
    <source>
        <dbReference type="Proteomes" id="UP001231362"/>
    </source>
</evidence>
<keyword evidence="12" id="KW-1185">Reference proteome</keyword>
<sequence>MKKKVAAITTIAMLSSTFVTNAFASTYQVQKGDTLTQIAKRHSSSVTELKTINNLSTDLIYVNQILKVTTASVPSSPATAPVTSKPSSAADIAPVSSKPATATLTYTVVKGDTLSKIASQHKITLTDLMKWNNLDHHIIYPGQKLKVSVASTAPDKVESKEQSQATKPSQPVSTSDYIVQKGDTLGLISSKFGMTVSALKEMNNLSSDLIYVGQKLKITGSYTPEKENPVKEEAPAQEAMNLINQVMKWVGTPYLWGGSTLNGFDCSGFIYYAFNEFGTKISRQSTGGYYSRSYYVDSPKVGDLVFFNDTYKSGISHMGIYLGNNEFIHASSSKGVMISNLNEAYYKQRFDGFKRFY</sequence>
<evidence type="ECO:0000313" key="11">
    <source>
        <dbReference type="EMBL" id="MDQ0154264.1"/>
    </source>
</evidence>
<evidence type="ECO:0000259" key="9">
    <source>
        <dbReference type="PROSITE" id="PS51782"/>
    </source>
</evidence>
<dbReference type="PROSITE" id="PS51935">
    <property type="entry name" value="NLPC_P60"/>
    <property type="match status" value="1"/>
</dbReference>
<feature type="chain" id="PRO_5047021463" evidence="8">
    <location>
        <begin position="25"/>
        <end position="357"/>
    </location>
</feature>
<evidence type="ECO:0000256" key="4">
    <source>
        <dbReference type="ARBA" id="ARBA00022737"/>
    </source>
</evidence>
<evidence type="ECO:0000256" key="3">
    <source>
        <dbReference type="ARBA" id="ARBA00022729"/>
    </source>
</evidence>
<dbReference type="PANTHER" id="PTHR47360:SF1">
    <property type="entry name" value="ENDOPEPTIDASE NLPC-RELATED"/>
    <property type="match status" value="1"/>
</dbReference>
<dbReference type="Gene3D" id="3.10.350.10">
    <property type="entry name" value="LysM domain"/>
    <property type="match status" value="3"/>
</dbReference>
<name>A0ABT9UZZ2_9BACL</name>
<evidence type="ECO:0000256" key="8">
    <source>
        <dbReference type="SAM" id="SignalP"/>
    </source>
</evidence>
<dbReference type="PANTHER" id="PTHR47360">
    <property type="entry name" value="MUREIN DD-ENDOPEPTIDASE MEPS/MUREIN LD-CARBOXYPEPTIDASE"/>
    <property type="match status" value="1"/>
</dbReference>
<dbReference type="EC" id="3.4.-.-" evidence="11"/>
<proteinExistence type="inferred from homology"/>
<dbReference type="InterPro" id="IPR038765">
    <property type="entry name" value="Papain-like_cys_pep_sf"/>
</dbReference>
<dbReference type="SMART" id="SM00257">
    <property type="entry name" value="LysM"/>
    <property type="match status" value="3"/>
</dbReference>
<evidence type="ECO:0000256" key="6">
    <source>
        <dbReference type="ARBA" id="ARBA00022807"/>
    </source>
</evidence>
<dbReference type="InterPro" id="IPR052062">
    <property type="entry name" value="Murein_DD/LD_carboxypeptidase"/>
</dbReference>
<protein>
    <submittedName>
        <fullName evidence="11">Peptidoglycan endopeptidase LytE</fullName>
        <ecNumber evidence="11">3.4.-.-</ecNumber>
    </submittedName>
</protein>
<evidence type="ECO:0000256" key="1">
    <source>
        <dbReference type="ARBA" id="ARBA00007074"/>
    </source>
</evidence>
<dbReference type="Gene3D" id="3.90.1720.10">
    <property type="entry name" value="endopeptidase domain like (from Nostoc punctiforme)"/>
    <property type="match status" value="1"/>
</dbReference>
<feature type="domain" description="NlpC/P60" evidence="10">
    <location>
        <begin position="236"/>
        <end position="357"/>
    </location>
</feature>